<keyword evidence="9" id="KW-1133">Transmembrane helix</keyword>
<evidence type="ECO:0000256" key="8">
    <source>
        <dbReference type="ARBA" id="ARBA00022801"/>
    </source>
</evidence>
<keyword evidence="7" id="KW-0999">Mitochondrion inner membrane</keyword>
<gene>
    <name evidence="14" type="ORF">L596_025226</name>
</gene>
<dbReference type="GO" id="GO:0042720">
    <property type="term" value="C:mitochondrial inner membrane peptidase complex"/>
    <property type="evidence" value="ECO:0007669"/>
    <property type="project" value="InterPro"/>
</dbReference>
<proteinExistence type="inferred from homology"/>
<evidence type="ECO:0000256" key="5">
    <source>
        <dbReference type="ARBA" id="ARBA00022670"/>
    </source>
</evidence>
<evidence type="ECO:0000256" key="2">
    <source>
        <dbReference type="ARBA" id="ARBA00007066"/>
    </source>
</evidence>
<feature type="domain" description="Peptidase S26" evidence="13">
    <location>
        <begin position="270"/>
        <end position="305"/>
    </location>
</feature>
<evidence type="ECO:0000313" key="15">
    <source>
        <dbReference type="Proteomes" id="UP000298663"/>
    </source>
</evidence>
<comment type="caution">
    <text evidence="14">The sequence shown here is derived from an EMBL/GenBank/DDBJ whole genome shotgun (WGS) entry which is preliminary data.</text>
</comment>
<feature type="active site" evidence="12">
    <location>
        <position position="16"/>
    </location>
</feature>
<dbReference type="EMBL" id="AZBU02000009">
    <property type="protein sequence ID" value="TKR64737.1"/>
    <property type="molecule type" value="Genomic_DNA"/>
</dbReference>
<dbReference type="PANTHER" id="PTHR46041:SF2">
    <property type="entry name" value="MITOCHONDRIAL INNER MEMBRANE PROTEASE SUBUNIT 2"/>
    <property type="match status" value="1"/>
</dbReference>
<evidence type="ECO:0000313" key="14">
    <source>
        <dbReference type="EMBL" id="TKR64737.1"/>
    </source>
</evidence>
<dbReference type="Pfam" id="PF10502">
    <property type="entry name" value="Peptidase_S26"/>
    <property type="match status" value="2"/>
</dbReference>
<evidence type="ECO:0000256" key="10">
    <source>
        <dbReference type="ARBA" id="ARBA00023128"/>
    </source>
</evidence>
<evidence type="ECO:0000256" key="6">
    <source>
        <dbReference type="ARBA" id="ARBA00022692"/>
    </source>
</evidence>
<evidence type="ECO:0000256" key="3">
    <source>
        <dbReference type="ARBA" id="ARBA00011805"/>
    </source>
</evidence>
<dbReference type="Proteomes" id="UP000298663">
    <property type="component" value="Unassembled WGS sequence"/>
</dbReference>
<name>A0A4U5M758_STECR</name>
<dbReference type="InterPro" id="IPR000223">
    <property type="entry name" value="Pept_S26A_signal_pept_1"/>
</dbReference>
<evidence type="ECO:0000256" key="1">
    <source>
        <dbReference type="ARBA" id="ARBA00004434"/>
    </source>
</evidence>
<keyword evidence="8" id="KW-0378">Hydrolase</keyword>
<evidence type="ECO:0000256" key="12">
    <source>
        <dbReference type="PIRSR" id="PIRSR600223-1"/>
    </source>
</evidence>
<keyword evidence="11" id="KW-0472">Membrane</keyword>
<comment type="subcellular location">
    <subcellularLocation>
        <location evidence="1">Mitochondrion inner membrane</location>
        <topology evidence="1">Single-pass membrane protein</topology>
    </subcellularLocation>
</comment>
<organism evidence="14 15">
    <name type="scientific">Steinernema carpocapsae</name>
    <name type="common">Entomopathogenic nematode</name>
    <dbReference type="NCBI Taxonomy" id="34508"/>
    <lineage>
        <taxon>Eukaryota</taxon>
        <taxon>Metazoa</taxon>
        <taxon>Ecdysozoa</taxon>
        <taxon>Nematoda</taxon>
        <taxon>Chromadorea</taxon>
        <taxon>Rhabditida</taxon>
        <taxon>Tylenchina</taxon>
        <taxon>Panagrolaimomorpha</taxon>
        <taxon>Strongyloidoidea</taxon>
        <taxon>Steinernematidae</taxon>
        <taxon>Steinernema</taxon>
    </lineage>
</organism>
<keyword evidence="15" id="KW-1185">Reference proteome</keyword>
<dbReference type="PRINTS" id="PR00727">
    <property type="entry name" value="LEADERPTASE"/>
</dbReference>
<dbReference type="InterPro" id="IPR036286">
    <property type="entry name" value="LexA/Signal_pep-like_sf"/>
</dbReference>
<dbReference type="InterPro" id="IPR019533">
    <property type="entry name" value="Peptidase_S26"/>
</dbReference>
<dbReference type="OrthoDB" id="308440at2759"/>
<feature type="domain" description="Peptidase S26" evidence="13">
    <location>
        <begin position="83"/>
        <end position="115"/>
    </location>
</feature>
<evidence type="ECO:0000256" key="4">
    <source>
        <dbReference type="ARBA" id="ARBA00013650"/>
    </source>
</evidence>
<dbReference type="GO" id="GO:0006465">
    <property type="term" value="P:signal peptide processing"/>
    <property type="evidence" value="ECO:0007669"/>
    <property type="project" value="InterPro"/>
</dbReference>
<evidence type="ECO:0000256" key="9">
    <source>
        <dbReference type="ARBA" id="ARBA00022989"/>
    </source>
</evidence>
<reference evidence="14 15" key="2">
    <citation type="journal article" date="2019" name="G3 (Bethesda)">
        <title>Hybrid Assembly of the Genome of the Entomopathogenic Nematode Steinernema carpocapsae Identifies the X-Chromosome.</title>
        <authorList>
            <person name="Serra L."/>
            <person name="Macchietto M."/>
            <person name="Macias-Munoz A."/>
            <person name="McGill C.J."/>
            <person name="Rodriguez I.M."/>
            <person name="Rodriguez B."/>
            <person name="Murad R."/>
            <person name="Mortazavi A."/>
        </authorList>
    </citation>
    <scope>NUCLEOTIDE SEQUENCE [LARGE SCALE GENOMIC DNA]</scope>
    <source>
        <strain evidence="14 15">ALL</strain>
    </source>
</reference>
<dbReference type="STRING" id="34508.A0A4U5M758"/>
<comment type="similarity">
    <text evidence="2">Belongs to the peptidase S26 family. IMP2 subfamily.</text>
</comment>
<evidence type="ECO:0000256" key="11">
    <source>
        <dbReference type="ARBA" id="ARBA00023136"/>
    </source>
</evidence>
<dbReference type="InterPro" id="IPR037730">
    <property type="entry name" value="IMP2"/>
</dbReference>
<dbReference type="GO" id="GO:0006627">
    <property type="term" value="P:protein processing involved in protein targeting to mitochondrion"/>
    <property type="evidence" value="ECO:0007669"/>
    <property type="project" value="InterPro"/>
</dbReference>
<keyword evidence="5" id="KW-0645">Protease</keyword>
<keyword evidence="10" id="KW-0496">Mitochondrion</keyword>
<protein>
    <recommendedName>
        <fullName evidence="4">Mitochondrial inner membrane protease subunit 2</fullName>
    </recommendedName>
</protein>
<keyword evidence="6" id="KW-0812">Transmembrane</keyword>
<dbReference type="PANTHER" id="PTHR46041">
    <property type="entry name" value="MITOCHONDRIAL INNER MEMBRANE PROTEASE SUBUNIT 2"/>
    <property type="match status" value="1"/>
</dbReference>
<feature type="active site" evidence="12">
    <location>
        <position position="65"/>
    </location>
</feature>
<dbReference type="Gene3D" id="2.10.109.10">
    <property type="entry name" value="Umud Fragment, subunit A"/>
    <property type="match status" value="2"/>
</dbReference>
<sequence>MANNWISRYIFSKGLSMLPTLSESNLNELREFEEKNLRRGAIVTYDRSAYLTYTGKREKSNSVIKRIVGLPGESIYNDRKKRMDYVPKGYVYAMGDNRAISADSRDYGPVRISAIDLELVRTLHPTVKRMEELVETKSPEDQQGPIFWKGRITESINEVFFKVSDHFPTYFKLALELPGSVEEEKGNEIMYLHSHSNLSFWSGMLPESDWLEVRLELVKAEKNSLKRGSVITFARDDFNDSGTKTTLFEFSRIVGLPGDLVLNDRKNRIEKVPENSIFVMGDVRDKSVDSRDFGVVDIDRIEHRVDSLEQLYLRDLPSGKVWMSRSCCGFEHHDIQMHMKCKRLLELNKDIQIGLPSEDDLSRAIDLIDQ</sequence>
<dbReference type="AlphaFoldDB" id="A0A4U5M758"/>
<comment type="subunit">
    <text evidence="3">Heterodimer of 2 subunits, IMMPL1 and IMMPL2.</text>
</comment>
<evidence type="ECO:0000259" key="13">
    <source>
        <dbReference type="Pfam" id="PF10502"/>
    </source>
</evidence>
<dbReference type="CDD" id="cd06530">
    <property type="entry name" value="S26_SPase_I"/>
    <property type="match status" value="2"/>
</dbReference>
<reference evidence="14 15" key="1">
    <citation type="journal article" date="2015" name="Genome Biol.">
        <title>Comparative genomics of Steinernema reveals deeply conserved gene regulatory networks.</title>
        <authorList>
            <person name="Dillman A.R."/>
            <person name="Macchietto M."/>
            <person name="Porter C.F."/>
            <person name="Rogers A."/>
            <person name="Williams B."/>
            <person name="Antoshechkin I."/>
            <person name="Lee M.M."/>
            <person name="Goodwin Z."/>
            <person name="Lu X."/>
            <person name="Lewis E.E."/>
            <person name="Goodrich-Blair H."/>
            <person name="Stock S.P."/>
            <person name="Adams B.J."/>
            <person name="Sternberg P.W."/>
            <person name="Mortazavi A."/>
        </authorList>
    </citation>
    <scope>NUCLEOTIDE SEQUENCE [LARGE SCALE GENOMIC DNA]</scope>
    <source>
        <strain evidence="14 15">ALL</strain>
    </source>
</reference>
<accession>A0A4U5M758</accession>
<dbReference type="GO" id="GO:0004252">
    <property type="term" value="F:serine-type endopeptidase activity"/>
    <property type="evidence" value="ECO:0007669"/>
    <property type="project" value="InterPro"/>
</dbReference>
<evidence type="ECO:0000256" key="7">
    <source>
        <dbReference type="ARBA" id="ARBA00022792"/>
    </source>
</evidence>
<dbReference type="SUPFAM" id="SSF51306">
    <property type="entry name" value="LexA/Signal peptidase"/>
    <property type="match status" value="2"/>
</dbReference>